<gene>
    <name evidence="1" type="ORF">KY290_014146</name>
</gene>
<accession>A0ABQ7VPH6</accession>
<proteinExistence type="predicted"/>
<reference evidence="1 2" key="1">
    <citation type="journal article" date="2021" name="bioRxiv">
        <title>Chromosome-scale and haplotype-resolved genome assembly of a tetraploid potato cultivar.</title>
        <authorList>
            <person name="Sun H."/>
            <person name="Jiao W.-B."/>
            <person name="Krause K."/>
            <person name="Campoy J.A."/>
            <person name="Goel M."/>
            <person name="Folz-Donahue K."/>
            <person name="Kukat C."/>
            <person name="Huettel B."/>
            <person name="Schneeberger K."/>
        </authorList>
    </citation>
    <scope>NUCLEOTIDE SEQUENCE [LARGE SCALE GENOMIC DNA]</scope>
    <source>
        <strain evidence="1">SolTubOtavaFocal</strain>
        <tissue evidence="1">Leaves</tissue>
    </source>
</reference>
<dbReference type="EMBL" id="JAIVGD010000011">
    <property type="protein sequence ID" value="KAH0770165.1"/>
    <property type="molecule type" value="Genomic_DNA"/>
</dbReference>
<protein>
    <submittedName>
        <fullName evidence="1">Uncharacterized protein</fullName>
    </submittedName>
</protein>
<sequence>MERLENLLATKLDSNPGAISAVFRQVRASEDGIQIDLCKEERKKITSVISLSTVELFLNS</sequence>
<organism evidence="1 2">
    <name type="scientific">Solanum tuberosum</name>
    <name type="common">Potato</name>
    <dbReference type="NCBI Taxonomy" id="4113"/>
    <lineage>
        <taxon>Eukaryota</taxon>
        <taxon>Viridiplantae</taxon>
        <taxon>Streptophyta</taxon>
        <taxon>Embryophyta</taxon>
        <taxon>Tracheophyta</taxon>
        <taxon>Spermatophyta</taxon>
        <taxon>Magnoliopsida</taxon>
        <taxon>eudicotyledons</taxon>
        <taxon>Gunneridae</taxon>
        <taxon>Pentapetalae</taxon>
        <taxon>asterids</taxon>
        <taxon>lamiids</taxon>
        <taxon>Solanales</taxon>
        <taxon>Solanaceae</taxon>
        <taxon>Solanoideae</taxon>
        <taxon>Solaneae</taxon>
        <taxon>Solanum</taxon>
    </lineage>
</organism>
<comment type="caution">
    <text evidence="1">The sequence shown here is derived from an EMBL/GenBank/DDBJ whole genome shotgun (WGS) entry which is preliminary data.</text>
</comment>
<keyword evidence="2" id="KW-1185">Reference proteome</keyword>
<evidence type="ECO:0000313" key="2">
    <source>
        <dbReference type="Proteomes" id="UP000826656"/>
    </source>
</evidence>
<evidence type="ECO:0000313" key="1">
    <source>
        <dbReference type="EMBL" id="KAH0770165.1"/>
    </source>
</evidence>
<dbReference type="Proteomes" id="UP000826656">
    <property type="component" value="Unassembled WGS sequence"/>
</dbReference>
<name>A0ABQ7VPH6_SOLTU</name>